<dbReference type="Pfam" id="PF22148">
    <property type="entry name" value="Fervidolysin_NPro-like"/>
    <property type="match status" value="1"/>
</dbReference>
<name>A0A0G0T2Q3_9BACT</name>
<evidence type="ECO:0000256" key="5">
    <source>
        <dbReference type="PROSITE-ProRule" id="PRU01240"/>
    </source>
</evidence>
<feature type="active site" description="Charge relay system" evidence="5">
    <location>
        <position position="165"/>
    </location>
</feature>
<evidence type="ECO:0000256" key="7">
    <source>
        <dbReference type="SAM" id="SignalP"/>
    </source>
</evidence>
<accession>A0A0G0T2Q3</accession>
<dbReference type="EMBL" id="LBZM01000030">
    <property type="protein sequence ID" value="KKR71328.1"/>
    <property type="molecule type" value="Genomic_DNA"/>
</dbReference>
<evidence type="ECO:0000256" key="4">
    <source>
        <dbReference type="ARBA" id="ARBA00022825"/>
    </source>
</evidence>
<dbReference type="GO" id="GO:0004252">
    <property type="term" value="F:serine-type endopeptidase activity"/>
    <property type="evidence" value="ECO:0007669"/>
    <property type="project" value="UniProtKB-UniRule"/>
</dbReference>
<dbReference type="AlphaFoldDB" id="A0A0G0T2Q3"/>
<dbReference type="Pfam" id="PF00082">
    <property type="entry name" value="Peptidase_S8"/>
    <property type="match status" value="1"/>
</dbReference>
<evidence type="ECO:0000256" key="6">
    <source>
        <dbReference type="RuleBase" id="RU003355"/>
    </source>
</evidence>
<evidence type="ECO:0000259" key="8">
    <source>
        <dbReference type="Pfam" id="PF00082"/>
    </source>
</evidence>
<dbReference type="PROSITE" id="PS00138">
    <property type="entry name" value="SUBTILASE_SER"/>
    <property type="match status" value="1"/>
</dbReference>
<feature type="chain" id="PRO_5002534490" evidence="7">
    <location>
        <begin position="33"/>
        <end position="425"/>
    </location>
</feature>
<dbReference type="PANTHER" id="PTHR43399">
    <property type="entry name" value="SUBTILISIN-RELATED"/>
    <property type="match status" value="1"/>
</dbReference>
<reference evidence="10 11" key="1">
    <citation type="journal article" date="2015" name="Nature">
        <title>rRNA introns, odd ribosomes, and small enigmatic genomes across a large radiation of phyla.</title>
        <authorList>
            <person name="Brown C.T."/>
            <person name="Hug L.A."/>
            <person name="Thomas B.C."/>
            <person name="Sharon I."/>
            <person name="Castelle C.J."/>
            <person name="Singh A."/>
            <person name="Wilkins M.J."/>
            <person name="Williams K.H."/>
            <person name="Banfield J.F."/>
        </authorList>
    </citation>
    <scope>NUCLEOTIDE SEQUENCE [LARGE SCALE GENOMIC DNA]</scope>
</reference>
<dbReference type="Gene3D" id="3.40.50.200">
    <property type="entry name" value="Peptidase S8/S53 domain"/>
    <property type="match status" value="1"/>
</dbReference>
<dbReference type="InterPro" id="IPR015500">
    <property type="entry name" value="Peptidase_S8_subtilisin-rel"/>
</dbReference>
<dbReference type="SUPFAM" id="SSF52743">
    <property type="entry name" value="Subtilisin-like"/>
    <property type="match status" value="1"/>
</dbReference>
<dbReference type="PROSITE" id="PS51892">
    <property type="entry name" value="SUBTILASE"/>
    <property type="match status" value="1"/>
</dbReference>
<dbReference type="InterPro" id="IPR000209">
    <property type="entry name" value="Peptidase_S8/S53_dom"/>
</dbReference>
<dbReference type="InterPro" id="IPR023828">
    <property type="entry name" value="Peptidase_S8_Ser-AS"/>
</dbReference>
<dbReference type="PRINTS" id="PR00723">
    <property type="entry name" value="SUBTILISIN"/>
</dbReference>
<protein>
    <submittedName>
        <fullName evidence="10">Peptidase S8 and S53, subtilisin, kexin, sedolisin</fullName>
    </submittedName>
</protein>
<dbReference type="GO" id="GO:0006508">
    <property type="term" value="P:proteolysis"/>
    <property type="evidence" value="ECO:0007669"/>
    <property type="project" value="UniProtKB-KW"/>
</dbReference>
<comment type="caution">
    <text evidence="10">The sequence shown here is derived from an EMBL/GenBank/DDBJ whole genome shotgun (WGS) entry which is preliminary data.</text>
</comment>
<keyword evidence="4 5" id="KW-0720">Serine protease</keyword>
<evidence type="ECO:0000259" key="9">
    <source>
        <dbReference type="Pfam" id="PF22148"/>
    </source>
</evidence>
<evidence type="ECO:0000256" key="2">
    <source>
        <dbReference type="ARBA" id="ARBA00022670"/>
    </source>
</evidence>
<feature type="active site" description="Charge relay system" evidence="5">
    <location>
        <position position="198"/>
    </location>
</feature>
<proteinExistence type="inferred from homology"/>
<keyword evidence="3 5" id="KW-0378">Hydrolase</keyword>
<feature type="domain" description="Peptidase S8/S53" evidence="8">
    <location>
        <begin position="158"/>
        <end position="401"/>
    </location>
</feature>
<feature type="signal peptide" evidence="7">
    <location>
        <begin position="1"/>
        <end position="32"/>
    </location>
</feature>
<feature type="domain" description="Fervidolysin-like N-terminal prodomain" evidence="9">
    <location>
        <begin position="25"/>
        <end position="102"/>
    </location>
</feature>
<feature type="active site" description="Charge relay system" evidence="5">
    <location>
        <position position="365"/>
    </location>
</feature>
<dbReference type="InterPro" id="IPR054399">
    <property type="entry name" value="Fervidolysin-like_N_prodom"/>
</dbReference>
<dbReference type="InterPro" id="IPR022398">
    <property type="entry name" value="Peptidase_S8_His-AS"/>
</dbReference>
<dbReference type="InterPro" id="IPR036852">
    <property type="entry name" value="Peptidase_S8/S53_dom_sf"/>
</dbReference>
<dbReference type="PANTHER" id="PTHR43399:SF4">
    <property type="entry name" value="CELL WALL-ASSOCIATED PROTEASE"/>
    <property type="match status" value="1"/>
</dbReference>
<sequence length="425" mass="44816">MKKRIITLFAFLLLTIATIVFLAQNHSVSAQGQDKVVPHEILVKFKDGVDPSEVGKAHREIGGTVSHTIPGINVQVVSVTKNVGEAVSAYARDRRVEYAEPNAIAELFEVVPTDNYLTNQWALHNTGQVFDTERNLSGSNDADVDAPEAWGVTQGSGTVYIAILDTGINLTHPDLVGKLAPLRMKDFSGSGLEDQYGHGTHVAGIAAASTNNDVGVAGTGFNSSLMIGKVCSNSGSCPYSWVANGIVWAADNGASVISMSLGGSSKSRTLENAVNYAWNKNAVLVAAAGNSNNPSKTYPGAYTNVIAVTATDANDRKASFSSYGSWVDVAAPGVEVFSTFPNHPFVLENPANNRDQNYGYGSGTSMSTPVVAGVVGLVWSTPLAGNNNAKVRAQVEKTANPVSGTGTYWRWGRVNAHTAVTVNVQ</sequence>
<dbReference type="PROSITE" id="PS00136">
    <property type="entry name" value="SUBTILASE_ASP"/>
    <property type="match status" value="1"/>
</dbReference>
<dbReference type="Proteomes" id="UP000034664">
    <property type="component" value="Unassembled WGS sequence"/>
</dbReference>
<evidence type="ECO:0000313" key="10">
    <source>
        <dbReference type="EMBL" id="KKR71328.1"/>
    </source>
</evidence>
<keyword evidence="7" id="KW-0732">Signal</keyword>
<evidence type="ECO:0000256" key="3">
    <source>
        <dbReference type="ARBA" id="ARBA00022801"/>
    </source>
</evidence>
<dbReference type="InterPro" id="IPR023827">
    <property type="entry name" value="Peptidase_S8_Asp-AS"/>
</dbReference>
<dbReference type="InterPro" id="IPR051048">
    <property type="entry name" value="Peptidase_S8/S53_subtilisin"/>
</dbReference>
<dbReference type="PROSITE" id="PS00137">
    <property type="entry name" value="SUBTILASE_HIS"/>
    <property type="match status" value="1"/>
</dbReference>
<organism evidence="10 11">
    <name type="scientific">Candidatus Roizmanbacteria bacterium GW2011_GWB1_40_7</name>
    <dbReference type="NCBI Taxonomy" id="1618482"/>
    <lineage>
        <taxon>Bacteria</taxon>
        <taxon>Candidatus Roizmaniibacteriota</taxon>
    </lineage>
</organism>
<evidence type="ECO:0000313" key="11">
    <source>
        <dbReference type="Proteomes" id="UP000034664"/>
    </source>
</evidence>
<keyword evidence="2 5" id="KW-0645">Protease</keyword>
<gene>
    <name evidence="10" type="ORF">UU14_C0030G0002</name>
</gene>
<evidence type="ECO:0000256" key="1">
    <source>
        <dbReference type="ARBA" id="ARBA00011073"/>
    </source>
</evidence>
<comment type="similarity">
    <text evidence="1 5 6">Belongs to the peptidase S8 family.</text>
</comment>